<dbReference type="Proteomes" id="UP000322530">
    <property type="component" value="Unassembled WGS sequence"/>
</dbReference>
<dbReference type="AlphaFoldDB" id="A0A5A5T8L5"/>
<reference evidence="1 2" key="1">
    <citation type="submission" date="2019-01" db="EMBL/GenBank/DDBJ databases">
        <title>Draft genome sequence of Dictyobacter sp. Uno17.</title>
        <authorList>
            <person name="Wang C.M."/>
            <person name="Zheng Y."/>
            <person name="Sakai Y."/>
            <person name="Abe K."/>
            <person name="Yokota A."/>
            <person name="Yabe S."/>
        </authorList>
    </citation>
    <scope>NUCLEOTIDE SEQUENCE [LARGE SCALE GENOMIC DNA]</scope>
    <source>
        <strain evidence="1 2">Uno17</strain>
    </source>
</reference>
<proteinExistence type="predicted"/>
<sequence>MIPQSGTISAIALEQQMDHIISDGSIPHANQPTRAIQKQPSHLRPLAQLNLDPATNTERHLQFLRFLVQRGTFNDDLKK</sequence>
<accession>A0A5A5T8L5</accession>
<comment type="caution">
    <text evidence="1">The sequence shown here is derived from an EMBL/GenBank/DDBJ whole genome shotgun (WGS) entry which is preliminary data.</text>
</comment>
<name>A0A5A5T8L5_9CHLR</name>
<evidence type="ECO:0000313" key="2">
    <source>
        <dbReference type="Proteomes" id="UP000322530"/>
    </source>
</evidence>
<evidence type="ECO:0000313" key="1">
    <source>
        <dbReference type="EMBL" id="GCF07244.1"/>
    </source>
</evidence>
<protein>
    <submittedName>
        <fullName evidence="1">Uncharacterized protein</fullName>
    </submittedName>
</protein>
<keyword evidence="2" id="KW-1185">Reference proteome</keyword>
<dbReference type="EMBL" id="BIXY01000007">
    <property type="protein sequence ID" value="GCF07244.1"/>
    <property type="molecule type" value="Genomic_DNA"/>
</dbReference>
<gene>
    <name evidence="1" type="ORF">KDI_08080</name>
</gene>
<organism evidence="1 2">
    <name type="scientific">Dictyobacter arantiisoli</name>
    <dbReference type="NCBI Taxonomy" id="2014874"/>
    <lineage>
        <taxon>Bacteria</taxon>
        <taxon>Bacillati</taxon>
        <taxon>Chloroflexota</taxon>
        <taxon>Ktedonobacteria</taxon>
        <taxon>Ktedonobacterales</taxon>
        <taxon>Dictyobacteraceae</taxon>
        <taxon>Dictyobacter</taxon>
    </lineage>
</organism>